<dbReference type="GO" id="GO:0031593">
    <property type="term" value="F:polyubiquitin modification-dependent protein binding"/>
    <property type="evidence" value="ECO:0007669"/>
    <property type="project" value="TreeGrafter"/>
</dbReference>
<dbReference type="PROSITE" id="PS50330">
    <property type="entry name" value="UIM"/>
    <property type="match status" value="2"/>
</dbReference>
<gene>
    <name evidence="2" type="ORF">VSDG_00059</name>
</gene>
<feature type="compositionally biased region" description="Polar residues" evidence="1">
    <location>
        <begin position="566"/>
        <end position="587"/>
    </location>
</feature>
<evidence type="ECO:0000313" key="3">
    <source>
        <dbReference type="Proteomes" id="UP000284375"/>
    </source>
</evidence>
<dbReference type="Gene3D" id="2.130.10.10">
    <property type="entry name" value="YVTN repeat-like/Quinoprotein amine dehydrogenase"/>
    <property type="match status" value="1"/>
</dbReference>
<dbReference type="OrthoDB" id="2095648at2759"/>
<feature type="region of interest" description="Disordered" evidence="1">
    <location>
        <begin position="880"/>
        <end position="929"/>
    </location>
</feature>
<comment type="caution">
    <text evidence="2">The sequence shown here is derived from an EMBL/GenBank/DDBJ whole genome shotgun (WGS) entry which is preliminary data.</text>
</comment>
<dbReference type="PANTHER" id="PTHR10223:SF2">
    <property type="entry name" value="F-BOX AND WD DOMAIN PROTEIN (AFU_ORTHOLOGUE AFUA_6G11400)"/>
    <property type="match status" value="1"/>
</dbReference>
<dbReference type="InterPro" id="IPR003903">
    <property type="entry name" value="UIM_dom"/>
</dbReference>
<dbReference type="GO" id="GO:0005829">
    <property type="term" value="C:cytosol"/>
    <property type="evidence" value="ECO:0007669"/>
    <property type="project" value="TreeGrafter"/>
</dbReference>
<keyword evidence="3" id="KW-1185">Reference proteome</keyword>
<feature type="region of interest" description="Disordered" evidence="1">
    <location>
        <begin position="566"/>
        <end position="598"/>
    </location>
</feature>
<dbReference type="Gene3D" id="6.10.140.100">
    <property type="match status" value="1"/>
</dbReference>
<dbReference type="Proteomes" id="UP000284375">
    <property type="component" value="Unassembled WGS sequence"/>
</dbReference>
<feature type="region of interest" description="Disordered" evidence="1">
    <location>
        <begin position="975"/>
        <end position="1007"/>
    </location>
</feature>
<evidence type="ECO:0000313" key="2">
    <source>
        <dbReference type="EMBL" id="ROW05508.1"/>
    </source>
</evidence>
<dbReference type="STRING" id="252740.A0A423WPV5"/>
<reference evidence="2 3" key="1">
    <citation type="submission" date="2015-09" db="EMBL/GenBank/DDBJ databases">
        <title>Host preference determinants of Valsa canker pathogens revealed by comparative genomics.</title>
        <authorList>
            <person name="Yin Z."/>
            <person name="Huang L."/>
        </authorList>
    </citation>
    <scope>NUCLEOTIDE SEQUENCE [LARGE SCALE GENOMIC DNA]</scope>
    <source>
        <strain evidence="2 3">YSFL</strain>
    </source>
</reference>
<dbReference type="AlphaFoldDB" id="A0A423WPV5"/>
<dbReference type="GO" id="GO:0043161">
    <property type="term" value="P:proteasome-mediated ubiquitin-dependent protein catabolic process"/>
    <property type="evidence" value="ECO:0007669"/>
    <property type="project" value="TreeGrafter"/>
</dbReference>
<dbReference type="InterPro" id="IPR015943">
    <property type="entry name" value="WD40/YVTN_repeat-like_dom_sf"/>
</dbReference>
<dbReference type="GO" id="GO:0005634">
    <property type="term" value="C:nucleus"/>
    <property type="evidence" value="ECO:0007669"/>
    <property type="project" value="TreeGrafter"/>
</dbReference>
<accession>A0A423WPV5</accession>
<sequence>MRAGDLDKAREYRLSAEEERLTFPGERVSAYENATVPTVPQLMGFKVMKRSGHASDGPSLTDSLVSKRFYALVTEPHAWRMAFLRYFPGQEAMENLHRKIAQPTADEEDANRVRSEFRYFNRLTSLASWRSEYLLRTRLLRSVARGKPGPSTGGIGASSRSGRSAKKASAVLTYNTKLPWMISNVHAVFANAKKGPRVIVGTRDLCVSTVSDPSNGKVEKWGLDDPFAFAQLDELFPNLEPYGLQDGPAAVYNVMDLSQPYGMVGGEGFPGGRPYYRATNEPRGRYLGDQDSSIIDMSPEVPKIPELLESICSVWIAKSSAILSMTQNMVGIMTGSSLGVVTTYALGHDASGPHYKAGEMTARWVLSPGVPIVALEIDESYSQKRKSLGRVWACALNALGECFVLTETPVPPTETTRKDLDKTKCAWKAGRLVYWELIESTRRQAHPDELDKNAVRGAYSPRSPCDSMGLSRNQIVAEAREIEKFLRYEPAHFRKVCDGWDMRRQLKIDFAEENIFVIQMGHGKEQPPRILRYMKHSVENNNVLNNVLPAIIPSRPFRSIFGSGSQTSVASASPLPQTPSVASDDTSSPPPVAGEWRTSELSMRKLGKAEITAVALDNSTYALLAPFEDPLKSDTQALKTGPMTPTSKQNTGEIPGRRARMLAVGTDHGKVFAWNIRDTSSDIIEPIYMVQTESPEVTSLAISALYLVHGGDDGLVQAWDPLASSSEPIRTLSSRSSGRAPRHILNANPALRHADYSTCPAIFLDPDPTVLRGILCFGTFVRYWTYGSTTPPIGRKRRLRNTDIHGKLASRRQGDAVMGYIAAEEAELRREQEHWAREDARLRNRFGVGLGDLTEEEAIRYAEMISEEAFLYDEHRRTSASDTGSAADIGEANSSSDSLDTVTPDPSLSGRSPSTRIPPAVGLSSPAAADDDYEQQIQQALRLSLMESANDLGQSPWANSSTDFDFHVKYKPQKGKGSSAATWSSNQTHTPLSHSGQASDQLWEASPSQDMGEDIDEELALALRLSLEEEEQRKQALGVGLGIEADGFPPLDTKGKGKGVARY</sequence>
<feature type="compositionally biased region" description="Polar residues" evidence="1">
    <location>
        <begin position="979"/>
        <end position="1000"/>
    </location>
</feature>
<proteinExistence type="predicted"/>
<dbReference type="SMART" id="SM00726">
    <property type="entry name" value="UIM"/>
    <property type="match status" value="2"/>
</dbReference>
<feature type="region of interest" description="Disordered" evidence="1">
    <location>
        <begin position="1042"/>
        <end position="1063"/>
    </location>
</feature>
<dbReference type="InterPro" id="IPR036322">
    <property type="entry name" value="WD40_repeat_dom_sf"/>
</dbReference>
<organism evidence="2 3">
    <name type="scientific">Cytospora chrysosperma</name>
    <name type="common">Cytospora canker fungus</name>
    <name type="synonym">Sphaeria chrysosperma</name>
    <dbReference type="NCBI Taxonomy" id="252740"/>
    <lineage>
        <taxon>Eukaryota</taxon>
        <taxon>Fungi</taxon>
        <taxon>Dikarya</taxon>
        <taxon>Ascomycota</taxon>
        <taxon>Pezizomycotina</taxon>
        <taxon>Sordariomycetes</taxon>
        <taxon>Sordariomycetidae</taxon>
        <taxon>Diaporthales</taxon>
        <taxon>Cytosporaceae</taxon>
        <taxon>Cytospora</taxon>
    </lineage>
</organism>
<dbReference type="InterPro" id="IPR027040">
    <property type="entry name" value="PSMD4"/>
</dbReference>
<dbReference type="SUPFAM" id="SSF50978">
    <property type="entry name" value="WD40 repeat-like"/>
    <property type="match status" value="1"/>
</dbReference>
<dbReference type="EMBL" id="LJZO01000001">
    <property type="protein sequence ID" value="ROW05508.1"/>
    <property type="molecule type" value="Genomic_DNA"/>
</dbReference>
<protein>
    <recommendedName>
        <fullName evidence="4">F-box domain-containing protein</fullName>
    </recommendedName>
</protein>
<evidence type="ECO:0000256" key="1">
    <source>
        <dbReference type="SAM" id="MobiDB-lite"/>
    </source>
</evidence>
<dbReference type="PANTHER" id="PTHR10223">
    <property type="entry name" value="26S PROTEASOME NON-ATPASE REGULATORY SUBUNIT 4"/>
    <property type="match status" value="1"/>
</dbReference>
<name>A0A423WPV5_CYTCH</name>
<evidence type="ECO:0008006" key="4">
    <source>
        <dbReference type="Google" id="ProtNLM"/>
    </source>
</evidence>
<feature type="compositionally biased region" description="Polar residues" evidence="1">
    <location>
        <begin position="892"/>
        <end position="915"/>
    </location>
</feature>
<dbReference type="GO" id="GO:0008540">
    <property type="term" value="C:proteasome regulatory particle, base subcomplex"/>
    <property type="evidence" value="ECO:0007669"/>
    <property type="project" value="TreeGrafter"/>
</dbReference>